<dbReference type="AlphaFoldDB" id="A0A140FWT2"/>
<protein>
    <recommendedName>
        <fullName evidence="3">Bacteriocin</fullName>
    </recommendedName>
</protein>
<sequence>MRDLSEKELSQISGGDKGDTFFENVGATLGGALGAAIGSRTPIGATGGAAVGSGLGAIGGGTAYNAVKDAANAWDPSGFSGTSFFPHTNGS</sequence>
<gene>
    <name evidence="1" type="ordered locus">PP_5727</name>
</gene>
<keyword evidence="2" id="KW-1185">Reference proteome</keyword>
<dbReference type="BioCyc" id="PPUT160488:G1G01-5594-MONOMER"/>
<name>A0A140FWT2_PSEPK</name>
<evidence type="ECO:0000313" key="1">
    <source>
        <dbReference type="EMBL" id="AMM03065.1"/>
    </source>
</evidence>
<proteinExistence type="predicted"/>
<accession>A0A140FWT2</accession>
<reference evidence="1 2" key="1">
    <citation type="journal article" date="2002" name="Environ. Microbiol.">
        <title>Complete genome sequence and comparative analysis of the metabolically versatile Pseudomonas putida KT2440.</title>
        <authorList>
            <person name="Nelson K.E."/>
            <person name="Weinel C."/>
            <person name="Paulsen I.T."/>
            <person name="Dodson R.J."/>
            <person name="Hilbert H."/>
            <person name="Martins dos Santos V.A."/>
            <person name="Fouts D.E."/>
            <person name="Gill S.R."/>
            <person name="Pop M."/>
            <person name="Holmes M."/>
            <person name="Brinkac L."/>
            <person name="Beanan M."/>
            <person name="DeBoy R.T."/>
            <person name="Daugherty S."/>
            <person name="Kolonay J."/>
            <person name="Madupu R."/>
            <person name="Nelson W."/>
            <person name="White O."/>
            <person name="Peterson J."/>
            <person name="Khouri H."/>
            <person name="Hance I."/>
            <person name="Chris Lee P."/>
            <person name="Holtzapple E."/>
            <person name="Scanlan D."/>
            <person name="Tran K."/>
            <person name="Moazzez A."/>
            <person name="Utterback T."/>
            <person name="Rizzo M."/>
            <person name="Lee K."/>
            <person name="Kosack D."/>
            <person name="Moestl D."/>
            <person name="Wedler H."/>
            <person name="Lauber J."/>
            <person name="Stjepandic D."/>
            <person name="Hoheisel J."/>
            <person name="Straetz M."/>
            <person name="Heim S."/>
            <person name="Kiewitz C."/>
            <person name="Eisen J.A."/>
            <person name="Timmis K.N."/>
            <person name="Dusterhoft A."/>
            <person name="Tummler B."/>
            <person name="Fraser C.M."/>
        </authorList>
    </citation>
    <scope>NUCLEOTIDE SEQUENCE [LARGE SCALE GENOMIC DNA]</scope>
    <source>
        <strain evidence="2">ATCC 47054 / DSM 6125 / CFBP 8728 / NCIMB 11950 / KT2440</strain>
    </source>
</reference>
<evidence type="ECO:0008006" key="3">
    <source>
        <dbReference type="Google" id="ProtNLM"/>
    </source>
</evidence>
<evidence type="ECO:0000313" key="2">
    <source>
        <dbReference type="Proteomes" id="UP000000556"/>
    </source>
</evidence>
<dbReference type="NCBIfam" id="TIGR01847">
    <property type="entry name" value="bacteriocin_sig"/>
    <property type="match status" value="1"/>
</dbReference>
<dbReference type="GeneID" id="83682982"/>
<dbReference type="EMBL" id="AE015451">
    <property type="protein sequence ID" value="AMM03065.1"/>
    <property type="molecule type" value="Genomic_DNA"/>
</dbReference>
<dbReference type="RefSeq" id="WP_061405724.1">
    <property type="nucleotide sequence ID" value="NC_002947.4"/>
</dbReference>
<organism evidence="1 2">
    <name type="scientific">Pseudomonas putida (strain ATCC 47054 / DSM 6125 / CFBP 8728 / NCIMB 11950 / KT2440)</name>
    <dbReference type="NCBI Taxonomy" id="160488"/>
    <lineage>
        <taxon>Bacteria</taxon>
        <taxon>Pseudomonadati</taxon>
        <taxon>Pseudomonadota</taxon>
        <taxon>Gammaproteobacteria</taxon>
        <taxon>Pseudomonadales</taxon>
        <taxon>Pseudomonadaceae</taxon>
        <taxon>Pseudomonas</taxon>
    </lineage>
</organism>
<dbReference type="Proteomes" id="UP000000556">
    <property type="component" value="Chromosome"/>
</dbReference>
<reference evidence="1 2" key="2">
    <citation type="journal article" date="2016" name="Environ. Microbiol.">
        <title>The revisited genome of Pseudomonas putida KT2440 enlightens its value as a robust metabolic chassis.</title>
        <authorList>
            <person name="Belda E."/>
            <person name="van Heck R.G."/>
            <person name="Lopez-Sanchez M.J."/>
            <person name="Cruveiller S."/>
            <person name="Barbe V."/>
            <person name="Fraser C."/>
            <person name="Klenk H.P."/>
            <person name="Petersen J."/>
            <person name="Morgat A."/>
            <person name="Nikel P.I."/>
            <person name="Vallenet D."/>
            <person name="Rouy Z."/>
            <person name="Sekowska A."/>
            <person name="Martins Dos Santos V.A."/>
            <person name="de Lorenzo V."/>
            <person name="Danchin A."/>
            <person name="Medigue C."/>
        </authorList>
    </citation>
    <scope>NUCLEOTIDE SEQUENCE [LARGE SCALE GENOMIC DNA]</scope>
    <source>
        <strain evidence="2">ATCC 47054 / DSM 6125 / CFBP 8728 / NCIMB 11950 / KT2440</strain>
    </source>
</reference>
<dbReference type="InterPro" id="IPR010133">
    <property type="entry name" value="Bacteriocin_signal_seq"/>
</dbReference>
<dbReference type="KEGG" id="ppu:PP_5727"/>